<feature type="transmembrane region" description="Helical" evidence="1">
    <location>
        <begin position="716"/>
        <end position="735"/>
    </location>
</feature>
<evidence type="ECO:0000313" key="2">
    <source>
        <dbReference type="EMBL" id="GMI58349.1"/>
    </source>
</evidence>
<evidence type="ECO:0000313" key="3">
    <source>
        <dbReference type="Proteomes" id="UP001165060"/>
    </source>
</evidence>
<name>A0ABQ6NF21_9STRA</name>
<dbReference type="InterPro" id="IPR023393">
    <property type="entry name" value="START-like_dom_sf"/>
</dbReference>
<feature type="transmembrane region" description="Helical" evidence="1">
    <location>
        <begin position="651"/>
        <end position="672"/>
    </location>
</feature>
<keyword evidence="1" id="KW-0472">Membrane</keyword>
<organism evidence="2 3">
    <name type="scientific">Tetraparma gracilis</name>
    <dbReference type="NCBI Taxonomy" id="2962635"/>
    <lineage>
        <taxon>Eukaryota</taxon>
        <taxon>Sar</taxon>
        <taxon>Stramenopiles</taxon>
        <taxon>Ochrophyta</taxon>
        <taxon>Bolidophyceae</taxon>
        <taxon>Parmales</taxon>
        <taxon>Triparmaceae</taxon>
        <taxon>Tetraparma</taxon>
    </lineage>
</organism>
<feature type="transmembrane region" description="Helical" evidence="1">
    <location>
        <begin position="831"/>
        <end position="852"/>
    </location>
</feature>
<dbReference type="Proteomes" id="UP001165060">
    <property type="component" value="Unassembled WGS sequence"/>
</dbReference>
<feature type="transmembrane region" description="Helical" evidence="1">
    <location>
        <begin position="755"/>
        <end position="776"/>
    </location>
</feature>
<keyword evidence="3" id="KW-1185">Reference proteome</keyword>
<feature type="transmembrane region" description="Helical" evidence="1">
    <location>
        <begin position="797"/>
        <end position="819"/>
    </location>
</feature>
<sequence length="974" mass="108033">MPSPPLHSSLTPAALAEIRAAAGSFLDEQAGRIGAVGRSRADLDFIDKSVNEFVTFLGRKKPYNKVPSPEKEDAEECEREAGLVPFKSDGGAPSWSNRSQVHPVLSMPESLTAGAARAYLERFQTEHARKQGFADAMAVHQRYDDEEAHAVEKALGLLSALNMNGIAPFKSYARGTFSTTSSARAFYNKKTGDIYGHAEFMCAGSATDIAAFMFDFEGKELNPAFGFSEEAQSGGDGDERDGRIVDRVNDHHIVALQLFKFPPPLVNRETVTNIVWKRLSENQVVVCFVPRKTQHRLVEEQDGSVMVRAILEVTYLITQVNDRSRVEYGFHVNFGGRLPAPVVDNFMVPEFLRIMSSAQSYFQLANSLEDIAEPDGRMLAEVLLNQVRAAQKGRGWKKKTEFAFEGLDQFLYMSAAMRGLLHTFPWFKQLLRAILRNSIALSVPVSKPLAELTEQDAGMLGKALVTVILSNTEPKSSVDHWFLQNPALGELEAACPWTRSFFVELATYNLKTSNFGLQLRVGVGAVLRMIDLASDIYMTFTFLGDPATRGYGKSNLVLIATCMGVQLLVNYVQNNRKTTRVVTESLVILTGLKPAADAWRVGSGEEKGEKQLVSPLLDMTVNKGIELACEAIPAGVLQTYALLSSGKRTPMAVTSILISAATTAFASVMISYDWDTSPWNRSTNNELVKFHGFVPSRAFDKGVCFVTMFTMTGAHVLSRTISCSLLAVTNMNWLWGYLGGDMALYFAFKAVRSDFLYFPNGSLVVHTILTVADRAFGKILVDFTALMQLRHPQEIGGLYWTTSLVMSQLGSVAIAFIYTSYYEGDDKVDAAAIWGIIAALFGIFVVSAAAFLKVANWEIIKGSFFSTDTAATFCKKEFLGSGDDKEDVKAQIFGKRPGLYKDFEPELKAWTTENWDRWEVERPAWFNDGWVDLVPNEFIPYKWCVHYRRTKGRAESRRNSISVREMLGGEAEGR</sequence>
<dbReference type="EMBL" id="BRYB01006468">
    <property type="protein sequence ID" value="GMI58349.1"/>
    <property type="molecule type" value="Genomic_DNA"/>
</dbReference>
<gene>
    <name evidence="2" type="ORF">TeGR_g8956</name>
</gene>
<dbReference type="SUPFAM" id="SSF55961">
    <property type="entry name" value="Bet v1-like"/>
    <property type="match status" value="1"/>
</dbReference>
<reference evidence="2 3" key="1">
    <citation type="journal article" date="2023" name="Commun. Biol.">
        <title>Genome analysis of Parmales, the sister group of diatoms, reveals the evolutionary specialization of diatoms from phago-mixotrophs to photoautotrophs.</title>
        <authorList>
            <person name="Ban H."/>
            <person name="Sato S."/>
            <person name="Yoshikawa S."/>
            <person name="Yamada K."/>
            <person name="Nakamura Y."/>
            <person name="Ichinomiya M."/>
            <person name="Sato N."/>
            <person name="Blanc-Mathieu R."/>
            <person name="Endo H."/>
            <person name="Kuwata A."/>
            <person name="Ogata H."/>
        </authorList>
    </citation>
    <scope>NUCLEOTIDE SEQUENCE [LARGE SCALE GENOMIC DNA]</scope>
</reference>
<protein>
    <submittedName>
        <fullName evidence="2">Uncharacterized protein</fullName>
    </submittedName>
</protein>
<dbReference type="Gene3D" id="3.30.530.20">
    <property type="match status" value="1"/>
</dbReference>
<evidence type="ECO:0000256" key="1">
    <source>
        <dbReference type="SAM" id="Phobius"/>
    </source>
</evidence>
<keyword evidence="1" id="KW-0812">Transmembrane</keyword>
<accession>A0ABQ6NF21</accession>
<comment type="caution">
    <text evidence="2">The sequence shown here is derived from an EMBL/GenBank/DDBJ whole genome shotgun (WGS) entry which is preliminary data.</text>
</comment>
<keyword evidence="1" id="KW-1133">Transmembrane helix</keyword>
<proteinExistence type="predicted"/>